<dbReference type="InterPro" id="IPR027267">
    <property type="entry name" value="AH/BAR_dom_sf"/>
</dbReference>
<feature type="domain" description="BAR" evidence="9">
    <location>
        <begin position="29"/>
        <end position="245"/>
    </location>
</feature>
<accession>A0A498LAU9</accession>
<dbReference type="GO" id="GO:0005737">
    <property type="term" value="C:cytoplasm"/>
    <property type="evidence" value="ECO:0007669"/>
    <property type="project" value="UniProtKB-SubCell"/>
</dbReference>
<dbReference type="GO" id="GO:0012505">
    <property type="term" value="C:endomembrane system"/>
    <property type="evidence" value="ECO:0007669"/>
    <property type="project" value="UniProtKB-SubCell"/>
</dbReference>
<evidence type="ECO:0000313" key="10">
    <source>
        <dbReference type="EMBL" id="RXN05369.1"/>
    </source>
</evidence>
<keyword evidence="8" id="KW-0812">Transmembrane</keyword>
<evidence type="ECO:0000256" key="1">
    <source>
        <dbReference type="ARBA" id="ARBA00004308"/>
    </source>
</evidence>
<evidence type="ECO:0000256" key="6">
    <source>
        <dbReference type="ARBA" id="ARBA00023136"/>
    </source>
</evidence>
<keyword evidence="4" id="KW-0963">Cytoplasm</keyword>
<dbReference type="InterPro" id="IPR003005">
    <property type="entry name" value="Amphiphysin"/>
</dbReference>
<dbReference type="Gene3D" id="1.20.1270.60">
    <property type="entry name" value="Arfaptin homology (AH) domain/BAR domain"/>
    <property type="match status" value="1"/>
</dbReference>
<feature type="compositionally biased region" description="Polar residues" evidence="7">
    <location>
        <begin position="398"/>
        <end position="409"/>
    </location>
</feature>
<dbReference type="Proteomes" id="UP000290572">
    <property type="component" value="Unassembled WGS sequence"/>
</dbReference>
<feature type="transmembrane region" description="Helical" evidence="8">
    <location>
        <begin position="443"/>
        <end position="467"/>
    </location>
</feature>
<keyword evidence="8" id="KW-1133">Transmembrane helix</keyword>
<dbReference type="PROSITE" id="PS51021">
    <property type="entry name" value="BAR"/>
    <property type="match status" value="1"/>
</dbReference>
<dbReference type="GO" id="GO:0071800">
    <property type="term" value="P:podosome assembly"/>
    <property type="evidence" value="ECO:0007669"/>
    <property type="project" value="TreeGrafter"/>
</dbReference>
<feature type="region of interest" description="Disordered" evidence="7">
    <location>
        <begin position="284"/>
        <end position="424"/>
    </location>
</feature>
<dbReference type="InterPro" id="IPR004148">
    <property type="entry name" value="BAR_dom"/>
</dbReference>
<evidence type="ECO:0007829" key="12">
    <source>
        <dbReference type="PeptideAtlas" id="A0A498LAU9"/>
    </source>
</evidence>
<keyword evidence="11" id="KW-1185">Reference proteome</keyword>
<evidence type="ECO:0000313" key="11">
    <source>
        <dbReference type="Proteomes" id="UP000290572"/>
    </source>
</evidence>
<keyword evidence="3" id="KW-0728">SH3 domain</keyword>
<feature type="compositionally biased region" description="Acidic residues" evidence="7">
    <location>
        <begin position="379"/>
        <end position="392"/>
    </location>
</feature>
<keyword evidence="12" id="KW-1267">Proteomics identification</keyword>
<dbReference type="GO" id="GO:0097320">
    <property type="term" value="P:plasma membrane tubulation"/>
    <property type="evidence" value="ECO:0007669"/>
    <property type="project" value="TreeGrafter"/>
</dbReference>
<evidence type="ECO:0000256" key="8">
    <source>
        <dbReference type="SAM" id="Phobius"/>
    </source>
</evidence>
<name>A0A498LAU9_LABRO</name>
<organism evidence="10 11">
    <name type="scientific">Labeo rohita</name>
    <name type="common">Indian major carp</name>
    <name type="synonym">Cyprinus rohita</name>
    <dbReference type="NCBI Taxonomy" id="84645"/>
    <lineage>
        <taxon>Eukaryota</taxon>
        <taxon>Metazoa</taxon>
        <taxon>Chordata</taxon>
        <taxon>Craniata</taxon>
        <taxon>Vertebrata</taxon>
        <taxon>Euteleostomi</taxon>
        <taxon>Actinopterygii</taxon>
        <taxon>Neopterygii</taxon>
        <taxon>Teleostei</taxon>
        <taxon>Ostariophysi</taxon>
        <taxon>Cypriniformes</taxon>
        <taxon>Cyprinidae</taxon>
        <taxon>Labeoninae</taxon>
        <taxon>Labeonini</taxon>
        <taxon>Labeo</taxon>
    </lineage>
</organism>
<gene>
    <name evidence="10" type="ORF">ROHU_033385</name>
</gene>
<dbReference type="PANTHER" id="PTHR46514:SF1">
    <property type="entry name" value="BRIDGING INTEGRATOR 2"/>
    <property type="match status" value="1"/>
</dbReference>
<comment type="caution">
    <text evidence="10">The sequence shown here is derived from an EMBL/GenBank/DDBJ whole genome shotgun (WGS) entry which is preliminary data.</text>
</comment>
<evidence type="ECO:0000256" key="5">
    <source>
        <dbReference type="ARBA" id="ARBA00023054"/>
    </source>
</evidence>
<feature type="compositionally biased region" description="Polar residues" evidence="7">
    <location>
        <begin position="305"/>
        <end position="318"/>
    </location>
</feature>
<evidence type="ECO:0000259" key="9">
    <source>
        <dbReference type="PROSITE" id="PS51021"/>
    </source>
</evidence>
<dbReference type="PANTHER" id="PTHR46514">
    <property type="entry name" value="AMPHIPHYSIN"/>
    <property type="match status" value="1"/>
</dbReference>
<dbReference type="GO" id="GO:0006911">
    <property type="term" value="P:phagocytosis, engulfment"/>
    <property type="evidence" value="ECO:0007669"/>
    <property type="project" value="TreeGrafter"/>
</dbReference>
<dbReference type="GO" id="GO:0005543">
    <property type="term" value="F:phospholipid binding"/>
    <property type="evidence" value="ECO:0007669"/>
    <property type="project" value="TreeGrafter"/>
</dbReference>
<dbReference type="GO" id="GO:0001891">
    <property type="term" value="C:phagocytic cup"/>
    <property type="evidence" value="ECO:0007669"/>
    <property type="project" value="TreeGrafter"/>
</dbReference>
<dbReference type="FunFam" id="1.20.1270.60:FF:000013">
    <property type="entry name" value="Amphiphysin isoform 2"/>
    <property type="match status" value="1"/>
</dbReference>
<reference evidence="10 11" key="1">
    <citation type="submission" date="2018-03" db="EMBL/GenBank/DDBJ databases">
        <title>Draft genome sequence of Rohu Carp (Labeo rohita).</title>
        <authorList>
            <person name="Das P."/>
            <person name="Kushwaha B."/>
            <person name="Joshi C.G."/>
            <person name="Kumar D."/>
            <person name="Nagpure N.S."/>
            <person name="Sahoo L."/>
            <person name="Das S.P."/>
            <person name="Bit A."/>
            <person name="Patnaik S."/>
            <person name="Meher P.K."/>
            <person name="Jayasankar P."/>
            <person name="Koringa P.G."/>
            <person name="Patel N.V."/>
            <person name="Hinsu A.T."/>
            <person name="Kumar R."/>
            <person name="Pandey M."/>
            <person name="Agarwal S."/>
            <person name="Srivastava S."/>
            <person name="Singh M."/>
            <person name="Iquebal M.A."/>
            <person name="Jaiswal S."/>
            <person name="Angadi U.B."/>
            <person name="Kumar N."/>
            <person name="Raza M."/>
            <person name="Shah T.M."/>
            <person name="Rai A."/>
            <person name="Jena J.K."/>
        </authorList>
    </citation>
    <scope>NUCLEOTIDE SEQUENCE [LARGE SCALE GENOMIC DNA]</scope>
    <source>
        <strain evidence="10">DASCIFA01</strain>
        <tissue evidence="10">Testis</tissue>
    </source>
</reference>
<feature type="compositionally biased region" description="Basic and acidic residues" evidence="7">
    <location>
        <begin position="355"/>
        <end position="370"/>
    </location>
</feature>
<evidence type="ECO:0000256" key="4">
    <source>
        <dbReference type="ARBA" id="ARBA00022490"/>
    </source>
</evidence>
<dbReference type="SMART" id="SM00721">
    <property type="entry name" value="BAR"/>
    <property type="match status" value="1"/>
</dbReference>
<dbReference type="AlphaFoldDB" id="A0A498LAU9"/>
<comment type="subcellular location">
    <subcellularLocation>
        <location evidence="2">Cytoplasm</location>
    </subcellularLocation>
    <subcellularLocation>
        <location evidence="1">Endomembrane system</location>
    </subcellularLocation>
</comment>
<evidence type="ECO:0000256" key="3">
    <source>
        <dbReference type="ARBA" id="ARBA00022443"/>
    </source>
</evidence>
<dbReference type="GO" id="GO:0002102">
    <property type="term" value="C:podosome"/>
    <property type="evidence" value="ECO:0007669"/>
    <property type="project" value="TreeGrafter"/>
</dbReference>
<dbReference type="PRINTS" id="PR01251">
    <property type="entry name" value="AMPHIPHYSIN"/>
</dbReference>
<feature type="compositionally biased region" description="Basic and acidic residues" evidence="7">
    <location>
        <begin position="410"/>
        <end position="419"/>
    </location>
</feature>
<dbReference type="SUPFAM" id="SSF103657">
    <property type="entry name" value="BAR/IMD domain-like"/>
    <property type="match status" value="1"/>
</dbReference>
<protein>
    <submittedName>
        <fullName evidence="10">Bridging integrator 2-like protein</fullName>
    </submittedName>
</protein>
<keyword evidence="6 8" id="KW-0472">Membrane</keyword>
<keyword evidence="5" id="KW-0175">Coiled coil</keyword>
<dbReference type="STRING" id="84645.A0A498LAU9"/>
<proteinExistence type="evidence at protein level"/>
<evidence type="ECO:0000256" key="7">
    <source>
        <dbReference type="SAM" id="MobiDB-lite"/>
    </source>
</evidence>
<dbReference type="EMBL" id="QBIY01013405">
    <property type="protein sequence ID" value="RXN05369.1"/>
    <property type="molecule type" value="Genomic_DNA"/>
</dbReference>
<sequence length="503" mass="56793">MAESKSSISSKGGANVLAKRVQKQFNRAQEKRLGKSEETKDEHFEQYAMNLQSQQSDGYRIYKDLKAYLNAVTVMRDASGRLFQSLYDAYDDSWDGAEDLGAVVEGEDLLWKDYEDKLRDQALITMESYMSQFPDVREKVAKRNRKLVDYDSARHHATGLQNAKKKDDVKIGKAEDEMNAAKAIFEGMNKELKMELPILFDSRIGCYVTVFQAVCNLRDIFYKELTKNNEDLQTVMKELSSQHPDKSFVVKNFNRSGSLKRRSFRDTLSPRSLKNFYDFHTSYNPRGSLRRDNSSSFKSKRPTYGSYSPRQTSPTSPHSLFENVPGAKGSPTRLDFPTEEGTSPHKPQLDNTSSSEDKPVQEDKKAKKNESSQASDQDTPNEEESSDEDSDECELKPSANSECSNITDQKTPEKVRDDGPSGAENGIACVRFNTTMTFTMTSIAPTVVIALILVTLVVCSILLYRYLCHSKGVYRTAGEPAPGVDPDQVYNDTVTDNKKEYFI</sequence>
<evidence type="ECO:0000256" key="2">
    <source>
        <dbReference type="ARBA" id="ARBA00004496"/>
    </source>
</evidence>
<dbReference type="Pfam" id="PF03114">
    <property type="entry name" value="BAR"/>
    <property type="match status" value="1"/>
</dbReference>